<feature type="signal peptide" evidence="1">
    <location>
        <begin position="1"/>
        <end position="25"/>
    </location>
</feature>
<dbReference type="PANTHER" id="PTHR34789:SF8">
    <property type="entry name" value="OS07G0123900 PROTEIN"/>
    <property type="match status" value="1"/>
</dbReference>
<protein>
    <submittedName>
        <fullName evidence="2">Uncharacterized protein</fullName>
    </submittedName>
</protein>
<keyword evidence="1" id="KW-0732">Signal</keyword>
<evidence type="ECO:0000313" key="2">
    <source>
        <dbReference type="EMBL" id="OAY80508.1"/>
    </source>
</evidence>
<dbReference type="PANTHER" id="PTHR34789">
    <property type="entry name" value="EXPRESSED PROTEIN"/>
    <property type="match status" value="1"/>
</dbReference>
<dbReference type="Proteomes" id="UP000092600">
    <property type="component" value="Unassembled WGS sequence"/>
</dbReference>
<comment type="caution">
    <text evidence="2">The sequence shown here is derived from an EMBL/GenBank/DDBJ whole genome shotgun (WGS) entry which is preliminary data.</text>
</comment>
<feature type="chain" id="PRO_5008508454" evidence="1">
    <location>
        <begin position="26"/>
        <end position="141"/>
    </location>
</feature>
<organism evidence="2 3">
    <name type="scientific">Ananas comosus</name>
    <name type="common">Pineapple</name>
    <name type="synonym">Ananas ananas</name>
    <dbReference type="NCBI Taxonomy" id="4615"/>
    <lineage>
        <taxon>Eukaryota</taxon>
        <taxon>Viridiplantae</taxon>
        <taxon>Streptophyta</taxon>
        <taxon>Embryophyta</taxon>
        <taxon>Tracheophyta</taxon>
        <taxon>Spermatophyta</taxon>
        <taxon>Magnoliopsida</taxon>
        <taxon>Liliopsida</taxon>
        <taxon>Poales</taxon>
        <taxon>Bromeliaceae</taxon>
        <taxon>Bromelioideae</taxon>
        <taxon>Ananas</taxon>
    </lineage>
</organism>
<proteinExistence type="predicted"/>
<reference evidence="2 3" key="1">
    <citation type="journal article" date="2016" name="DNA Res.">
        <title>The draft genome of MD-2 pineapple using hybrid error correction of long reads.</title>
        <authorList>
            <person name="Redwan R.M."/>
            <person name="Saidin A."/>
            <person name="Kumar S.V."/>
        </authorList>
    </citation>
    <scope>NUCLEOTIDE SEQUENCE [LARGE SCALE GENOMIC DNA]</scope>
    <source>
        <strain evidence="3">cv. MD2</strain>
        <tissue evidence="2">Leaf</tissue>
    </source>
</reference>
<dbReference type="AlphaFoldDB" id="A0A199VU37"/>
<gene>
    <name evidence="2" type="ORF">ACMD2_20004</name>
</gene>
<sequence length="141" mass="14563">MKRTINLFLLMALLFLSITTFPATARDILDPAHNPSNTRSASVARFGTDPAAEGFNVPGYGSWGNTGGYGSGYGGPGGGYERNGVAPPSVVCSEWGPCYMKRVTCPANCFTSYSHYGRNGGGGGGGGGCSIDCSKHCVGYC</sequence>
<name>A0A199VU37_ANACO</name>
<dbReference type="EMBL" id="LSRQ01000851">
    <property type="protein sequence ID" value="OAY80508.1"/>
    <property type="molecule type" value="Genomic_DNA"/>
</dbReference>
<evidence type="ECO:0000313" key="3">
    <source>
        <dbReference type="Proteomes" id="UP000092600"/>
    </source>
</evidence>
<evidence type="ECO:0000256" key="1">
    <source>
        <dbReference type="SAM" id="SignalP"/>
    </source>
</evidence>
<accession>A0A199VU37</accession>
<dbReference type="STRING" id="4615.A0A199VU37"/>